<evidence type="ECO:0000256" key="2">
    <source>
        <dbReference type="ARBA" id="ARBA00012418"/>
    </source>
</evidence>
<dbReference type="EMBL" id="JACGCM010001144">
    <property type="protein sequence ID" value="KAF6161011.1"/>
    <property type="molecule type" value="Genomic_DNA"/>
</dbReference>
<evidence type="ECO:0000259" key="8">
    <source>
        <dbReference type="Pfam" id="PF04565"/>
    </source>
</evidence>
<dbReference type="GO" id="GO:0000428">
    <property type="term" value="C:DNA-directed RNA polymerase complex"/>
    <property type="evidence" value="ECO:0007669"/>
    <property type="project" value="UniProtKB-KW"/>
</dbReference>
<dbReference type="Pfam" id="PF04565">
    <property type="entry name" value="RNA_pol_Rpb2_3"/>
    <property type="match status" value="1"/>
</dbReference>
<dbReference type="InterPro" id="IPR007645">
    <property type="entry name" value="RNA_pol_Rpb2_3"/>
</dbReference>
<dbReference type="EC" id="2.7.7.6" evidence="2"/>
<gene>
    <name evidence="9" type="ORF">GIB67_007652</name>
</gene>
<comment type="caution">
    <text evidence="9">The sequence shown here is derived from an EMBL/GenBank/DDBJ whole genome shotgun (WGS) entry which is preliminary data.</text>
</comment>
<dbReference type="Gene3D" id="3.90.1100.10">
    <property type="match status" value="1"/>
</dbReference>
<evidence type="ECO:0000313" key="9">
    <source>
        <dbReference type="EMBL" id="KAF6161011.1"/>
    </source>
</evidence>
<evidence type="ECO:0000256" key="3">
    <source>
        <dbReference type="ARBA" id="ARBA00022478"/>
    </source>
</evidence>
<dbReference type="GO" id="GO:0003899">
    <property type="term" value="F:DNA-directed RNA polymerase activity"/>
    <property type="evidence" value="ECO:0007669"/>
    <property type="project" value="UniProtKB-EC"/>
</dbReference>
<keyword evidence="10" id="KW-1185">Reference proteome</keyword>
<dbReference type="Gene3D" id="3.90.1070.20">
    <property type="match status" value="1"/>
</dbReference>
<comment type="similarity">
    <text evidence="1 7">Belongs to the RNA polymerase beta chain family.</text>
</comment>
<sequence length="146" mass="16317">MLVLNRLTYASTLSHLRRLNSPIGHKGKLAKPCQLHNSEWGMMCPAETPEGQVLFCIICLWIGEEPLIVYVIVGSAANPILEFLKEWTKNFEEISPAVIDQAINFFVNGCGVGIHRSPDLLANTLRRLRRQVLFSILGNFGLSLTN</sequence>
<dbReference type="SUPFAM" id="SSF64484">
    <property type="entry name" value="beta and beta-prime subunits of DNA dependent RNA-polymerase"/>
    <property type="match status" value="1"/>
</dbReference>
<evidence type="ECO:0000313" key="10">
    <source>
        <dbReference type="Proteomes" id="UP000541444"/>
    </source>
</evidence>
<reference evidence="9 10" key="1">
    <citation type="journal article" date="2020" name="IScience">
        <title>Genome Sequencing of the Endangered Kingdonia uniflora (Circaeasteraceae, Ranunculales) Reveals Potential Mechanisms of Evolutionary Specialization.</title>
        <authorList>
            <person name="Sun Y."/>
            <person name="Deng T."/>
            <person name="Zhang A."/>
            <person name="Moore M.J."/>
            <person name="Landis J.B."/>
            <person name="Lin N."/>
            <person name="Zhang H."/>
            <person name="Zhang X."/>
            <person name="Huang J."/>
            <person name="Zhang X."/>
            <person name="Sun H."/>
            <person name="Wang H."/>
        </authorList>
    </citation>
    <scope>NUCLEOTIDE SEQUENCE [LARGE SCALE GENOMIC DNA]</scope>
    <source>
        <strain evidence="9">TB1705</strain>
        <tissue evidence="9">Leaf</tissue>
    </source>
</reference>
<keyword evidence="4" id="KW-0808">Transferase</keyword>
<evidence type="ECO:0000256" key="5">
    <source>
        <dbReference type="ARBA" id="ARBA00022695"/>
    </source>
</evidence>
<keyword evidence="6" id="KW-0804">Transcription</keyword>
<evidence type="ECO:0000256" key="6">
    <source>
        <dbReference type="ARBA" id="ARBA00023163"/>
    </source>
</evidence>
<protein>
    <recommendedName>
        <fullName evidence="2">DNA-directed RNA polymerase</fullName>
        <ecNumber evidence="2">2.7.7.6</ecNumber>
    </recommendedName>
</protein>
<keyword evidence="5" id="KW-0548">Nucleotidyltransferase</keyword>
<dbReference type="GO" id="GO:0003677">
    <property type="term" value="F:DNA binding"/>
    <property type="evidence" value="ECO:0007669"/>
    <property type="project" value="InterPro"/>
</dbReference>
<accession>A0A7J7N1E1</accession>
<dbReference type="InterPro" id="IPR015712">
    <property type="entry name" value="DNA-dir_RNA_pol_su2"/>
</dbReference>
<evidence type="ECO:0000256" key="1">
    <source>
        <dbReference type="ARBA" id="ARBA00006835"/>
    </source>
</evidence>
<dbReference type="PANTHER" id="PTHR20856">
    <property type="entry name" value="DNA-DIRECTED RNA POLYMERASE I SUBUNIT 2"/>
    <property type="match status" value="1"/>
</dbReference>
<dbReference type="GO" id="GO:0006351">
    <property type="term" value="P:DNA-templated transcription"/>
    <property type="evidence" value="ECO:0007669"/>
    <property type="project" value="InterPro"/>
</dbReference>
<proteinExistence type="inferred from homology"/>
<keyword evidence="3" id="KW-0240">DNA-directed RNA polymerase</keyword>
<dbReference type="GO" id="GO:0032549">
    <property type="term" value="F:ribonucleoside binding"/>
    <property type="evidence" value="ECO:0007669"/>
    <property type="project" value="InterPro"/>
</dbReference>
<dbReference type="Proteomes" id="UP000541444">
    <property type="component" value="Unassembled WGS sequence"/>
</dbReference>
<feature type="domain" description="RNA polymerase Rpb2" evidence="8">
    <location>
        <begin position="3"/>
        <end position="52"/>
    </location>
</feature>
<evidence type="ECO:0000256" key="7">
    <source>
        <dbReference type="RuleBase" id="RU000434"/>
    </source>
</evidence>
<evidence type="ECO:0000256" key="4">
    <source>
        <dbReference type="ARBA" id="ARBA00022679"/>
    </source>
</evidence>
<organism evidence="9 10">
    <name type="scientific">Kingdonia uniflora</name>
    <dbReference type="NCBI Taxonomy" id="39325"/>
    <lineage>
        <taxon>Eukaryota</taxon>
        <taxon>Viridiplantae</taxon>
        <taxon>Streptophyta</taxon>
        <taxon>Embryophyta</taxon>
        <taxon>Tracheophyta</taxon>
        <taxon>Spermatophyta</taxon>
        <taxon>Magnoliopsida</taxon>
        <taxon>Ranunculales</taxon>
        <taxon>Circaeasteraceae</taxon>
        <taxon>Kingdonia</taxon>
    </lineage>
</organism>
<dbReference type="AlphaFoldDB" id="A0A7J7N1E1"/>
<name>A0A7J7N1E1_9MAGN</name>
<dbReference type="OrthoDB" id="1533630at2759"/>